<sequence>MEILLSAFLAEMTTRSINFFINKTSKPTALDVENRLCNILLRAQVILDEAMGRCITNQAMLQQLDMMRDAMHRGYYMLDVFRCQSLDEGDTKDQVTGHSLSKLNSLKGFCSSSRNTQIKEQLKKAHDDLSSMITDLQELVVFLTSYPRLYRQPYSMHILLENCMFGRQTEIELVINFLLRTQPHGAEELEVLPIVGPRKVGKSTLVAHVCKDERVRDHFSEVWFLRDQDFTAAMKHQHCVLNSDKDGRLLIIVDLVGDINEEEWDKLHSAAKRCLRSGSKIIVTSQFDKIIKFGTTHALSLKHLSHEAHWYFFKTLTFGSTDPEMHPRLAYLAMEISRIMNGDFLRANIAAYLLRENIDIRFWYKVLVFLRDFMQKHASIFGEHAFDLVDQNRPSYFGRMATTSRDFVIYHQYHQRFQEEEVPKTRILDVIYGDGMILGRNHSMPKGPDPEAQMLLLRLKSLFSTEVSSVIVSEYCNPMASQTKIHWTGAEVITGDAICSKKTIALLEELGLPKGLLPLEDIQEFGYNRATGFMWLVEGKKKVQHTFKKIKQIVSYAVEVTAFVEKGKRRKITGARRRN</sequence>
<dbReference type="Gene3D" id="2.30.240.10">
    <property type="entry name" value="At5g01610-like"/>
    <property type="match status" value="1"/>
</dbReference>
<dbReference type="Proteomes" id="UP000324897">
    <property type="component" value="Chromosome 4"/>
</dbReference>
<dbReference type="EMBL" id="RWGY01000007">
    <property type="protein sequence ID" value="TVU40554.1"/>
    <property type="molecule type" value="Genomic_DNA"/>
</dbReference>
<evidence type="ECO:0008006" key="3">
    <source>
        <dbReference type="Google" id="ProtNLM"/>
    </source>
</evidence>
<reference evidence="1 2" key="1">
    <citation type="journal article" date="2019" name="Sci. Rep.">
        <title>A high-quality genome of Eragrostis curvula grass provides insights into Poaceae evolution and supports new strategies to enhance forage quality.</title>
        <authorList>
            <person name="Carballo J."/>
            <person name="Santos B.A.C.M."/>
            <person name="Zappacosta D."/>
            <person name="Garbus I."/>
            <person name="Selva J.P."/>
            <person name="Gallo C.A."/>
            <person name="Diaz A."/>
            <person name="Albertini E."/>
            <person name="Caccamo M."/>
            <person name="Echenique V."/>
        </authorList>
    </citation>
    <scope>NUCLEOTIDE SEQUENCE [LARGE SCALE GENOMIC DNA]</scope>
    <source>
        <strain evidence="2">cv. Victoria</strain>
        <tissue evidence="1">Leaf</tissue>
    </source>
</reference>
<dbReference type="InterPro" id="IPR027417">
    <property type="entry name" value="P-loop_NTPase"/>
</dbReference>
<evidence type="ECO:0000313" key="2">
    <source>
        <dbReference type="Proteomes" id="UP000324897"/>
    </source>
</evidence>
<evidence type="ECO:0000313" key="1">
    <source>
        <dbReference type="EMBL" id="TVU40554.1"/>
    </source>
</evidence>
<dbReference type="PANTHER" id="PTHR33377">
    <property type="entry name" value="OS10G0134700 PROTEIN-RELATED"/>
    <property type="match status" value="1"/>
</dbReference>
<organism evidence="1 2">
    <name type="scientific">Eragrostis curvula</name>
    <name type="common">weeping love grass</name>
    <dbReference type="NCBI Taxonomy" id="38414"/>
    <lineage>
        <taxon>Eukaryota</taxon>
        <taxon>Viridiplantae</taxon>
        <taxon>Streptophyta</taxon>
        <taxon>Embryophyta</taxon>
        <taxon>Tracheophyta</taxon>
        <taxon>Spermatophyta</taxon>
        <taxon>Magnoliopsida</taxon>
        <taxon>Liliopsida</taxon>
        <taxon>Poales</taxon>
        <taxon>Poaceae</taxon>
        <taxon>PACMAD clade</taxon>
        <taxon>Chloridoideae</taxon>
        <taxon>Eragrostideae</taxon>
        <taxon>Eragrostidinae</taxon>
        <taxon>Eragrostis</taxon>
    </lineage>
</organism>
<dbReference type="InterPro" id="IPR007493">
    <property type="entry name" value="DUF538"/>
</dbReference>
<gene>
    <name evidence="1" type="ORF">EJB05_14021</name>
</gene>
<dbReference type="AlphaFoldDB" id="A0A5J9VYX7"/>
<comment type="caution">
    <text evidence="1">The sequence shown here is derived from an EMBL/GenBank/DDBJ whole genome shotgun (WGS) entry which is preliminary data.</text>
</comment>
<dbReference type="Pfam" id="PF04398">
    <property type="entry name" value="DUF538"/>
    <property type="match status" value="1"/>
</dbReference>
<dbReference type="PANTHER" id="PTHR33377:SF92">
    <property type="entry name" value="NB-ARC DOMAIN-CONTAINING PROTEIN"/>
    <property type="match status" value="1"/>
</dbReference>
<protein>
    <recommendedName>
        <fullName evidence="3">NB-ARC domain-containing protein</fullName>
    </recommendedName>
</protein>
<dbReference type="OrthoDB" id="691197at2759"/>
<dbReference type="SUPFAM" id="SSF52540">
    <property type="entry name" value="P-loop containing nucleoside triphosphate hydrolases"/>
    <property type="match status" value="1"/>
</dbReference>
<proteinExistence type="predicted"/>
<accession>A0A5J9VYX7</accession>
<keyword evidence="2" id="KW-1185">Reference proteome</keyword>
<dbReference type="Gramene" id="TVU40554">
    <property type="protein sequence ID" value="TVU40554"/>
    <property type="gene ID" value="EJB05_14021"/>
</dbReference>
<dbReference type="InterPro" id="IPR036758">
    <property type="entry name" value="At5g01610-like"/>
</dbReference>
<name>A0A5J9VYX7_9POAL</name>
<dbReference type="Gene3D" id="3.40.50.300">
    <property type="entry name" value="P-loop containing nucleotide triphosphate hydrolases"/>
    <property type="match status" value="1"/>
</dbReference>
<dbReference type="SUPFAM" id="SSF141562">
    <property type="entry name" value="At5g01610-like"/>
    <property type="match status" value="1"/>
</dbReference>
<feature type="non-terminal residue" evidence="1">
    <location>
        <position position="1"/>
    </location>
</feature>